<dbReference type="EMBL" id="PVLR01000016">
    <property type="protein sequence ID" value="PRD69250.1"/>
    <property type="molecule type" value="Genomic_DNA"/>
</dbReference>
<keyword evidence="2" id="KW-1185">Reference proteome</keyword>
<dbReference type="AlphaFoldDB" id="A0A2S9KFL5"/>
<dbReference type="SUPFAM" id="SSF46785">
    <property type="entry name" value="Winged helix' DNA-binding domain"/>
    <property type="match status" value="1"/>
</dbReference>
<proteinExistence type="predicted"/>
<accession>A0A2S9KFL5</accession>
<reference evidence="1 2" key="1">
    <citation type="submission" date="2018-03" db="EMBL/GenBank/DDBJ databases">
        <title>Comparative genomics illustrates the genes involved in a hyperalkaliphilic mechanisms of Serpentinomonas isolated from highly-alkaline calcium-rich serpentinized springs.</title>
        <authorList>
            <person name="Suzuki S."/>
            <person name="Ishii S."/>
            <person name="Walworth N."/>
            <person name="Bird L."/>
            <person name="Kuenen J.G."/>
            <person name="Nealson K.H."/>
        </authorList>
    </citation>
    <scope>NUCLEOTIDE SEQUENCE [LARGE SCALE GENOMIC DNA]</scope>
    <source>
        <strain evidence="1 2">83</strain>
    </source>
</reference>
<dbReference type="InterPro" id="IPR036390">
    <property type="entry name" value="WH_DNA-bd_sf"/>
</dbReference>
<dbReference type="Proteomes" id="UP000238326">
    <property type="component" value="Unassembled WGS sequence"/>
</dbReference>
<name>A0A2S9KFL5_9BURK</name>
<sequence>MSTTPKRGRPRDPAKLALVLAELSGDPALFFEYGTPPYNVADVARRLEMDPANLRAYLLALERDGLVIRERRAVECWNAIAVGHLPRRVLCFWNAATMEQDRAAGDAWNAGADDRSAEAAASMFKLFSKPSARQELPLVEVIR</sequence>
<protein>
    <recommendedName>
        <fullName evidence="3">Helix-turn-helix domain-containing protein</fullName>
    </recommendedName>
</protein>
<evidence type="ECO:0008006" key="3">
    <source>
        <dbReference type="Google" id="ProtNLM"/>
    </source>
</evidence>
<evidence type="ECO:0000313" key="2">
    <source>
        <dbReference type="Proteomes" id="UP000238326"/>
    </source>
</evidence>
<gene>
    <name evidence="1" type="ORF">C6P61_06290</name>
</gene>
<evidence type="ECO:0000313" key="1">
    <source>
        <dbReference type="EMBL" id="PRD69250.1"/>
    </source>
</evidence>
<organism evidence="1 2">
    <name type="scientific">Malikia spinosa</name>
    <dbReference type="NCBI Taxonomy" id="86180"/>
    <lineage>
        <taxon>Bacteria</taxon>
        <taxon>Pseudomonadati</taxon>
        <taxon>Pseudomonadota</taxon>
        <taxon>Betaproteobacteria</taxon>
        <taxon>Burkholderiales</taxon>
        <taxon>Comamonadaceae</taxon>
        <taxon>Malikia</taxon>
    </lineage>
</organism>
<dbReference type="RefSeq" id="WP_105729082.1">
    <property type="nucleotide sequence ID" value="NZ_PVLR01000016.1"/>
</dbReference>
<comment type="caution">
    <text evidence="1">The sequence shown here is derived from an EMBL/GenBank/DDBJ whole genome shotgun (WGS) entry which is preliminary data.</text>
</comment>